<keyword evidence="3" id="KW-1185">Reference proteome</keyword>
<dbReference type="Gene3D" id="3.40.720.10">
    <property type="entry name" value="Alkaline Phosphatase, subunit A"/>
    <property type="match status" value="2"/>
</dbReference>
<dbReference type="AlphaFoldDB" id="A0A1I6H0U6"/>
<organism evidence="2 3">
    <name type="scientific">Halogeometricum rufum</name>
    <dbReference type="NCBI Taxonomy" id="553469"/>
    <lineage>
        <taxon>Archaea</taxon>
        <taxon>Methanobacteriati</taxon>
        <taxon>Methanobacteriota</taxon>
        <taxon>Stenosarchaea group</taxon>
        <taxon>Halobacteria</taxon>
        <taxon>Halobacteriales</taxon>
        <taxon>Haloferacaceae</taxon>
        <taxon>Halogeometricum</taxon>
    </lineage>
</organism>
<protein>
    <submittedName>
        <fullName evidence="2">Predicted phosphohydrolase or phosphomutase, AlkP superfamily</fullName>
    </submittedName>
</protein>
<dbReference type="EMBL" id="FOYT01000001">
    <property type="protein sequence ID" value="SFR48048.1"/>
    <property type="molecule type" value="Genomic_DNA"/>
</dbReference>
<evidence type="ECO:0000313" key="2">
    <source>
        <dbReference type="EMBL" id="SFR48048.1"/>
    </source>
</evidence>
<dbReference type="SUPFAM" id="SSF53649">
    <property type="entry name" value="Alkaline phosphatase-like"/>
    <property type="match status" value="1"/>
</dbReference>
<name>A0A1I6H0U6_9EURY</name>
<evidence type="ECO:0000313" key="3">
    <source>
        <dbReference type="Proteomes" id="UP000198531"/>
    </source>
</evidence>
<proteinExistence type="predicted"/>
<accession>A0A1I6H0U6</accession>
<dbReference type="InterPro" id="IPR002591">
    <property type="entry name" value="Phosphodiest/P_Trfase"/>
</dbReference>
<reference evidence="3" key="1">
    <citation type="submission" date="2016-10" db="EMBL/GenBank/DDBJ databases">
        <authorList>
            <person name="Varghese N."/>
            <person name="Submissions S."/>
        </authorList>
    </citation>
    <scope>NUCLEOTIDE SEQUENCE [LARGE SCALE GENOMIC DNA]</scope>
    <source>
        <strain evidence="3">CGMCC 1.7736</strain>
    </source>
</reference>
<evidence type="ECO:0000256" key="1">
    <source>
        <dbReference type="SAM" id="MobiDB-lite"/>
    </source>
</evidence>
<feature type="region of interest" description="Disordered" evidence="1">
    <location>
        <begin position="493"/>
        <end position="520"/>
    </location>
</feature>
<sequence>MRALLVGLDAACLPVLEPLFEADAVPTLQSLFDDGVAGPLESQIPPWTASAWPSMYTGKNPGKHGVFDFLSFDGYDWDIVNGTDLKARTVWDYLHEAGLTSVVVNAPVTDPPRDIDGAVVPGYLAHNDPRCHPEGLLDELREELGGYQVYANRETDETVDDAAKFREYVRLTESRGEAFRYLADRFDPDFGFVQFQKTDAVFHDFPGDLEKVREIYETVDAELERILDEFDPDNVVVASDHGMGEYDGYEVRVNELLRRGEYTETTTDGHGVPSWFQIKDEQLVEDDTDGESDRLQRLARAAGKAGLTYQRGKAILERLGLAEFVGRHVPVSAVFAASETVDFAESVAYLRSSSELGVRLNVAGRDPDGKIPPAEYESVRSDLVEFLSAQETPDGDPVFEDVVPREEYIHGPFADDAVDVLCVPADFEHSLSMIVDEPFVAPEPWNHKLEGVVALRGDDVDSAASLDGAHLFDVAPTLLSLFGVAPATDMDGESLGPVTAVPPESYDEFEPRTRVRTDDDDVTERLADLGYLE</sequence>
<dbReference type="GO" id="GO:0016787">
    <property type="term" value="F:hydrolase activity"/>
    <property type="evidence" value="ECO:0007669"/>
    <property type="project" value="UniProtKB-KW"/>
</dbReference>
<dbReference type="Pfam" id="PF01663">
    <property type="entry name" value="Phosphodiest"/>
    <property type="match status" value="1"/>
</dbReference>
<feature type="compositionally biased region" description="Basic and acidic residues" evidence="1">
    <location>
        <begin position="509"/>
        <end position="520"/>
    </location>
</feature>
<dbReference type="STRING" id="553469.SAMN04487947_1941"/>
<dbReference type="PANTHER" id="PTHR10151">
    <property type="entry name" value="ECTONUCLEOTIDE PYROPHOSPHATASE/PHOSPHODIESTERASE"/>
    <property type="match status" value="1"/>
</dbReference>
<dbReference type="PANTHER" id="PTHR10151:SF120">
    <property type="entry name" value="BIS(5'-ADENOSYL)-TRIPHOSPHATASE"/>
    <property type="match status" value="1"/>
</dbReference>
<dbReference type="Proteomes" id="UP000198531">
    <property type="component" value="Unassembled WGS sequence"/>
</dbReference>
<keyword evidence="2" id="KW-0378">Hydrolase</keyword>
<dbReference type="RefSeq" id="WP_089806861.1">
    <property type="nucleotide sequence ID" value="NZ_FOYT01000001.1"/>
</dbReference>
<gene>
    <name evidence="2" type="ORF">SAMN04487947_1941</name>
</gene>
<dbReference type="InterPro" id="IPR017850">
    <property type="entry name" value="Alkaline_phosphatase_core_sf"/>
</dbReference>
<dbReference type="OrthoDB" id="33550at2157"/>